<dbReference type="Pfam" id="PF01370">
    <property type="entry name" value="Epimerase"/>
    <property type="match status" value="1"/>
</dbReference>
<evidence type="ECO:0000259" key="1">
    <source>
        <dbReference type="SMART" id="SM00822"/>
    </source>
</evidence>
<dbReference type="SUPFAM" id="SSF51735">
    <property type="entry name" value="NAD(P)-binding Rossmann-fold domains"/>
    <property type="match status" value="1"/>
</dbReference>
<dbReference type="InterPro" id="IPR050177">
    <property type="entry name" value="Lipid_A_modif_metabolic_enz"/>
</dbReference>
<dbReference type="Gene3D" id="3.40.50.720">
    <property type="entry name" value="NAD(P)-binding Rossmann-like Domain"/>
    <property type="match status" value="1"/>
</dbReference>
<proteinExistence type="predicted"/>
<organism evidence="2 3">
    <name type="scientific">Paracidovorax wautersii</name>
    <dbReference type="NCBI Taxonomy" id="1177982"/>
    <lineage>
        <taxon>Bacteria</taxon>
        <taxon>Pseudomonadati</taxon>
        <taxon>Pseudomonadota</taxon>
        <taxon>Betaproteobacteria</taxon>
        <taxon>Burkholderiales</taxon>
        <taxon>Comamonadaceae</taxon>
        <taxon>Paracidovorax</taxon>
    </lineage>
</organism>
<dbReference type="InterPro" id="IPR057326">
    <property type="entry name" value="KR_dom"/>
</dbReference>
<gene>
    <name evidence="2" type="ORF">SAMN04489711_104128</name>
</gene>
<dbReference type="InterPro" id="IPR001509">
    <property type="entry name" value="Epimerase_deHydtase"/>
</dbReference>
<dbReference type="PANTHER" id="PTHR43245">
    <property type="entry name" value="BIFUNCTIONAL POLYMYXIN RESISTANCE PROTEIN ARNA"/>
    <property type="match status" value="1"/>
</dbReference>
<dbReference type="PANTHER" id="PTHR43245:SF58">
    <property type="entry name" value="BLL5923 PROTEIN"/>
    <property type="match status" value="1"/>
</dbReference>
<accession>A0A1I2CJL5</accession>
<keyword evidence="3" id="KW-1185">Reference proteome</keyword>
<reference evidence="3" key="1">
    <citation type="submission" date="2016-10" db="EMBL/GenBank/DDBJ databases">
        <authorList>
            <person name="Varghese N."/>
            <person name="Submissions S."/>
        </authorList>
    </citation>
    <scope>NUCLEOTIDE SEQUENCE [LARGE SCALE GENOMIC DNA]</scope>
    <source>
        <strain evidence="3">DSM 27981</strain>
    </source>
</reference>
<dbReference type="AlphaFoldDB" id="A0A1I2CJL5"/>
<feature type="domain" description="Ketoreductase" evidence="1">
    <location>
        <begin position="8"/>
        <end position="180"/>
    </location>
</feature>
<dbReference type="RefSeq" id="WP_092939072.1">
    <property type="nucleotide sequence ID" value="NZ_FONX01000004.1"/>
</dbReference>
<dbReference type="STRING" id="1177982.SAMN04489711_104128"/>
<dbReference type="InterPro" id="IPR036291">
    <property type="entry name" value="NAD(P)-bd_dom_sf"/>
</dbReference>
<dbReference type="Proteomes" id="UP000199119">
    <property type="component" value="Unassembled WGS sequence"/>
</dbReference>
<dbReference type="OrthoDB" id="9769113at2"/>
<evidence type="ECO:0000313" key="3">
    <source>
        <dbReference type="Proteomes" id="UP000199119"/>
    </source>
</evidence>
<dbReference type="CDD" id="cd05232">
    <property type="entry name" value="UDP_G4E_4_SDR_e"/>
    <property type="match status" value="1"/>
</dbReference>
<dbReference type="EMBL" id="FONX01000004">
    <property type="protein sequence ID" value="SFE68428.1"/>
    <property type="molecule type" value="Genomic_DNA"/>
</dbReference>
<evidence type="ECO:0000313" key="2">
    <source>
        <dbReference type="EMBL" id="SFE68428.1"/>
    </source>
</evidence>
<sequence>MRFIVIPERILITGATGFVGSALCARLAAEGLAVRGALREPPADSINSEVVFTGDLSATQDWSLALAGISCVVHAAARVHVMNDTELDPLAAFRAANVEGTLNLARQAAAAGVNRFVFISSIKVNGERTPKGRPFRSDDTPSPLDPYGVSKMEAEQGLRQIASETTMGLVIVRPPLVYGPGVRANFRQMLSAIQRGLPLPLASVDNRRSMVGLGNLIDLLLACILHPNATGHTFLVSDGDDISTPVLLQRVGTALNRPARLLPAPPALLRFLANAVGRKDTIQRLCESLQVDITHTRHVLGWKPSHSMAEELSATVSAYLREK</sequence>
<protein>
    <submittedName>
        <fullName evidence="2">UDP-glucose 4-epimerase</fullName>
    </submittedName>
</protein>
<name>A0A1I2CJL5_9BURK</name>
<dbReference type="SMART" id="SM00822">
    <property type="entry name" value="PKS_KR"/>
    <property type="match status" value="1"/>
</dbReference>